<dbReference type="CDD" id="cd01829">
    <property type="entry name" value="SGNH_hydrolase_peri2"/>
    <property type="match status" value="1"/>
</dbReference>
<dbReference type="EMBL" id="JAATJS010000005">
    <property type="protein sequence ID" value="NIX77977.1"/>
    <property type="molecule type" value="Genomic_DNA"/>
</dbReference>
<gene>
    <name evidence="3" type="ORF">HB375_15370</name>
</gene>
<name>A0ABX0VEC2_9HYPH</name>
<protein>
    <submittedName>
        <fullName evidence="3">DUF459 domain-containing protein</fullName>
    </submittedName>
</protein>
<evidence type="ECO:0000256" key="2">
    <source>
        <dbReference type="SAM" id="SignalP"/>
    </source>
</evidence>
<dbReference type="InterPro" id="IPR036514">
    <property type="entry name" value="SGNH_hydro_sf"/>
</dbReference>
<sequence>MGTRPLLPLVAMSLLLTAGGTTSAFAQYGYPAQPYGYSYGYQYPGYQTYQAPPGYRTRRAYPPGYYPGKLVQPAPQQGFSLRRLLGFPDEPQPVPQPYIRQQRPVVAPVVLPRPERLKAEAAMHVVVFGDSLADFASQGLDDLFTDATDVSVIRKTRGDGGLIRHDAADWAKFIKDTLDADRKATVAVIMLGANDRLPLPDGANTTDPLSDRWKELYRERVDALVRAVRDHSLPVVWIGLPPMRNSKLTDDILAMNEIYRESVQRLGGTYVDIWPGFVDENNRYTTTGPDVDGEPAKLRTNDGVQFTTAGALKIAHFADADIKRIIEDAQSKPTTASVAPSIDASLPAPPAAVQPSLPIKPAIGPVLPLTRPDPASGGKLTSEVPKLNSDQAYPARRALRNGVAPAPKPGRADDFRWPPS</sequence>
<evidence type="ECO:0000313" key="4">
    <source>
        <dbReference type="Proteomes" id="UP000707352"/>
    </source>
</evidence>
<dbReference type="InterPro" id="IPR007407">
    <property type="entry name" value="DUF459"/>
</dbReference>
<evidence type="ECO:0000313" key="3">
    <source>
        <dbReference type="EMBL" id="NIX77977.1"/>
    </source>
</evidence>
<feature type="signal peptide" evidence="2">
    <location>
        <begin position="1"/>
        <end position="26"/>
    </location>
</feature>
<dbReference type="SUPFAM" id="SSF52266">
    <property type="entry name" value="SGNH hydrolase"/>
    <property type="match status" value="1"/>
</dbReference>
<dbReference type="RefSeq" id="WP_167673887.1">
    <property type="nucleotide sequence ID" value="NZ_JAATJS010000005.1"/>
</dbReference>
<dbReference type="Pfam" id="PF04311">
    <property type="entry name" value="DUF459"/>
    <property type="match status" value="1"/>
</dbReference>
<keyword evidence="4" id="KW-1185">Reference proteome</keyword>
<reference evidence="3 4" key="1">
    <citation type="submission" date="2020-03" db="EMBL/GenBank/DDBJ databases">
        <title>The genome sequence of Microvirga sp. c23x22.</title>
        <authorList>
            <person name="Zhang X."/>
        </authorList>
    </citation>
    <scope>NUCLEOTIDE SEQUENCE [LARGE SCALE GENOMIC DNA]</scope>
    <source>
        <strain evidence="4">c23x22</strain>
    </source>
</reference>
<evidence type="ECO:0000256" key="1">
    <source>
        <dbReference type="SAM" id="MobiDB-lite"/>
    </source>
</evidence>
<proteinExistence type="predicted"/>
<comment type="caution">
    <text evidence="3">The sequence shown here is derived from an EMBL/GenBank/DDBJ whole genome shotgun (WGS) entry which is preliminary data.</text>
</comment>
<feature type="compositionally biased region" description="Basic and acidic residues" evidence="1">
    <location>
        <begin position="410"/>
        <end position="420"/>
    </location>
</feature>
<keyword evidence="2" id="KW-0732">Signal</keyword>
<feature type="chain" id="PRO_5047386292" evidence="2">
    <location>
        <begin position="27"/>
        <end position="420"/>
    </location>
</feature>
<organism evidence="3 4">
    <name type="scientific">Microvirga terricola</name>
    <dbReference type="NCBI Taxonomy" id="2719797"/>
    <lineage>
        <taxon>Bacteria</taxon>
        <taxon>Pseudomonadati</taxon>
        <taxon>Pseudomonadota</taxon>
        <taxon>Alphaproteobacteria</taxon>
        <taxon>Hyphomicrobiales</taxon>
        <taxon>Methylobacteriaceae</taxon>
        <taxon>Microvirga</taxon>
    </lineage>
</organism>
<feature type="region of interest" description="Disordered" evidence="1">
    <location>
        <begin position="364"/>
        <end position="420"/>
    </location>
</feature>
<accession>A0ABX0VEC2</accession>
<dbReference type="Proteomes" id="UP000707352">
    <property type="component" value="Unassembled WGS sequence"/>
</dbReference>
<dbReference type="Gene3D" id="3.40.50.1110">
    <property type="entry name" value="SGNH hydrolase"/>
    <property type="match status" value="1"/>
</dbReference>